<dbReference type="EMBL" id="BAABLN010000029">
    <property type="protein sequence ID" value="GAA4700384.1"/>
    <property type="molecule type" value="Genomic_DNA"/>
</dbReference>
<dbReference type="RefSeq" id="WP_345311272.1">
    <property type="nucleotide sequence ID" value="NZ_BAABLN010000029.1"/>
</dbReference>
<gene>
    <name evidence="2" type="ORF">GCM10025781_18220</name>
</gene>
<keyword evidence="3" id="KW-1185">Reference proteome</keyword>
<dbReference type="Gene3D" id="3.40.30.10">
    <property type="entry name" value="Glutaredoxin"/>
    <property type="match status" value="1"/>
</dbReference>
<reference evidence="3" key="1">
    <citation type="journal article" date="2019" name="Int. J. Syst. Evol. Microbiol.">
        <title>The Global Catalogue of Microorganisms (GCM) 10K type strain sequencing project: providing services to taxonomists for standard genome sequencing and annotation.</title>
        <authorList>
            <consortium name="The Broad Institute Genomics Platform"/>
            <consortium name="The Broad Institute Genome Sequencing Center for Infectious Disease"/>
            <person name="Wu L."/>
            <person name="Ma J."/>
        </authorList>
    </citation>
    <scope>NUCLEOTIDE SEQUENCE [LARGE SCALE GENOMIC DNA]</scope>
    <source>
        <strain evidence="3">JCM 18958</strain>
    </source>
</reference>
<name>A0ABP8X430_9MICC</name>
<sequence length="235" mass="26908">MTSNDPERIASAPKLNQPAAAPPVVGRNAFDAALAQQVAREKEVTRHNDRVSAERRRLPMMEVENYAFEGPDGPIRLTELFGEHYLLLVQNVMFGPDWEQGCPSCTWAVDNLPANMGRVTENGIAFAMISQAPIEKLEAWRTRNGWPHLWVSSHETSYHYDWGWTRTNDQGEEWQLPGYSYYLLKDGVPYLTYMTTARGTEAILPTAHIMDRTVYGRQQDWENSPEDWPQYPTYG</sequence>
<dbReference type="Pfam" id="PF05988">
    <property type="entry name" value="DUF899"/>
    <property type="match status" value="1"/>
</dbReference>
<dbReference type="InterPro" id="IPR010296">
    <property type="entry name" value="DUF899_thioredox"/>
</dbReference>
<organism evidence="2 3">
    <name type="scientific">Kocuria gwangalliensis</name>
    <dbReference type="NCBI Taxonomy" id="501592"/>
    <lineage>
        <taxon>Bacteria</taxon>
        <taxon>Bacillati</taxon>
        <taxon>Actinomycetota</taxon>
        <taxon>Actinomycetes</taxon>
        <taxon>Micrococcales</taxon>
        <taxon>Micrococcaceae</taxon>
        <taxon>Kocuria</taxon>
    </lineage>
</organism>
<protein>
    <submittedName>
        <fullName evidence="2">DUF899 domain-containing protein</fullName>
    </submittedName>
</protein>
<dbReference type="Proteomes" id="UP001501446">
    <property type="component" value="Unassembled WGS sequence"/>
</dbReference>
<accession>A0ABP8X430</accession>
<evidence type="ECO:0000313" key="2">
    <source>
        <dbReference type="EMBL" id="GAA4700384.1"/>
    </source>
</evidence>
<comment type="caution">
    <text evidence="2">The sequence shown here is derived from an EMBL/GenBank/DDBJ whole genome shotgun (WGS) entry which is preliminary data.</text>
</comment>
<feature type="region of interest" description="Disordered" evidence="1">
    <location>
        <begin position="1"/>
        <end position="22"/>
    </location>
</feature>
<evidence type="ECO:0000313" key="3">
    <source>
        <dbReference type="Proteomes" id="UP001501446"/>
    </source>
</evidence>
<proteinExistence type="predicted"/>
<dbReference type="InterPro" id="IPR036249">
    <property type="entry name" value="Thioredoxin-like_sf"/>
</dbReference>
<evidence type="ECO:0000256" key="1">
    <source>
        <dbReference type="SAM" id="MobiDB-lite"/>
    </source>
</evidence>
<dbReference type="SUPFAM" id="SSF52833">
    <property type="entry name" value="Thioredoxin-like"/>
    <property type="match status" value="1"/>
</dbReference>